<accession>A0ABQ5JAT2</accession>
<keyword evidence="1" id="KW-0812">Transmembrane</keyword>
<evidence type="ECO:0008006" key="4">
    <source>
        <dbReference type="Google" id="ProtNLM"/>
    </source>
</evidence>
<keyword evidence="1" id="KW-1133">Transmembrane helix</keyword>
<keyword evidence="1" id="KW-0472">Membrane</keyword>
<organism evidence="2 3">
    <name type="scientific">Tanacetum coccineum</name>
    <dbReference type="NCBI Taxonomy" id="301880"/>
    <lineage>
        <taxon>Eukaryota</taxon>
        <taxon>Viridiplantae</taxon>
        <taxon>Streptophyta</taxon>
        <taxon>Embryophyta</taxon>
        <taxon>Tracheophyta</taxon>
        <taxon>Spermatophyta</taxon>
        <taxon>Magnoliopsida</taxon>
        <taxon>eudicotyledons</taxon>
        <taxon>Gunneridae</taxon>
        <taxon>Pentapetalae</taxon>
        <taxon>asterids</taxon>
        <taxon>campanulids</taxon>
        <taxon>Asterales</taxon>
        <taxon>Asteraceae</taxon>
        <taxon>Asteroideae</taxon>
        <taxon>Anthemideae</taxon>
        <taxon>Anthemidinae</taxon>
        <taxon>Tanacetum</taxon>
    </lineage>
</organism>
<sequence>MGYPGIKLIDKLVPVTPPAYTPSIPFLATMKPVDTFLMEDEVISTIPVREDDEFIKSSVDDLIPIPRESKETSDSVLECDMPATTPFPHTDNGEEDFDINSPLGEYVVYFLMENVDVAGLPRHLVKQLFNHLLKNPSLTKGMSDEPLGDDSKPVSYDVTFSNPLFDFNDDFTLCNDNPLFDEEFEDISSLDPLELTLVIDEPTLLVTLPLPCTDILGDAIVDIALPLGEHLDTLSIGDLTYLSFHILHLFFLSSFLSFLFSSRFRIDSS</sequence>
<reference evidence="2" key="2">
    <citation type="submission" date="2022-01" db="EMBL/GenBank/DDBJ databases">
        <authorList>
            <person name="Yamashiro T."/>
            <person name="Shiraishi A."/>
            <person name="Satake H."/>
            <person name="Nakayama K."/>
        </authorList>
    </citation>
    <scope>NUCLEOTIDE SEQUENCE</scope>
</reference>
<dbReference type="Proteomes" id="UP001151760">
    <property type="component" value="Unassembled WGS sequence"/>
</dbReference>
<proteinExistence type="predicted"/>
<reference evidence="2" key="1">
    <citation type="journal article" date="2022" name="Int. J. Mol. Sci.">
        <title>Draft Genome of Tanacetum Coccineum: Genomic Comparison of Closely Related Tanacetum-Family Plants.</title>
        <authorList>
            <person name="Yamashiro T."/>
            <person name="Shiraishi A."/>
            <person name="Nakayama K."/>
            <person name="Satake H."/>
        </authorList>
    </citation>
    <scope>NUCLEOTIDE SEQUENCE</scope>
</reference>
<gene>
    <name evidence="2" type="ORF">Tco_1124664</name>
</gene>
<dbReference type="EMBL" id="BQNB010021612">
    <property type="protein sequence ID" value="GJU08234.1"/>
    <property type="molecule type" value="Genomic_DNA"/>
</dbReference>
<keyword evidence="3" id="KW-1185">Reference proteome</keyword>
<name>A0ABQ5JAT2_9ASTR</name>
<protein>
    <recommendedName>
        <fullName evidence="4">NAC domain-containing protein</fullName>
    </recommendedName>
</protein>
<evidence type="ECO:0000313" key="2">
    <source>
        <dbReference type="EMBL" id="GJU08234.1"/>
    </source>
</evidence>
<evidence type="ECO:0000313" key="3">
    <source>
        <dbReference type="Proteomes" id="UP001151760"/>
    </source>
</evidence>
<evidence type="ECO:0000256" key="1">
    <source>
        <dbReference type="SAM" id="Phobius"/>
    </source>
</evidence>
<feature type="transmembrane region" description="Helical" evidence="1">
    <location>
        <begin position="239"/>
        <end position="260"/>
    </location>
</feature>
<comment type="caution">
    <text evidence="2">The sequence shown here is derived from an EMBL/GenBank/DDBJ whole genome shotgun (WGS) entry which is preliminary data.</text>
</comment>